<evidence type="ECO:0000313" key="3">
    <source>
        <dbReference type="EMBL" id="GAA4259121.1"/>
    </source>
</evidence>
<feature type="region of interest" description="Disordered" evidence="1">
    <location>
        <begin position="139"/>
        <end position="202"/>
    </location>
</feature>
<dbReference type="EMBL" id="BAABAT010000034">
    <property type="protein sequence ID" value="GAA4259121.1"/>
    <property type="molecule type" value="Genomic_DNA"/>
</dbReference>
<keyword evidence="4" id="KW-1185">Reference proteome</keyword>
<accession>A0ABP8DLS9</accession>
<organism evidence="3 4">
    <name type="scientific">Dactylosporangium darangshiense</name>
    <dbReference type="NCBI Taxonomy" id="579108"/>
    <lineage>
        <taxon>Bacteria</taxon>
        <taxon>Bacillati</taxon>
        <taxon>Actinomycetota</taxon>
        <taxon>Actinomycetes</taxon>
        <taxon>Micromonosporales</taxon>
        <taxon>Micromonosporaceae</taxon>
        <taxon>Dactylosporangium</taxon>
    </lineage>
</organism>
<reference evidence="4" key="1">
    <citation type="journal article" date="2019" name="Int. J. Syst. Evol. Microbiol.">
        <title>The Global Catalogue of Microorganisms (GCM) 10K type strain sequencing project: providing services to taxonomists for standard genome sequencing and annotation.</title>
        <authorList>
            <consortium name="The Broad Institute Genomics Platform"/>
            <consortium name="The Broad Institute Genome Sequencing Center for Infectious Disease"/>
            <person name="Wu L."/>
            <person name="Ma J."/>
        </authorList>
    </citation>
    <scope>NUCLEOTIDE SEQUENCE [LARGE SCALE GENOMIC DNA]</scope>
    <source>
        <strain evidence="4">JCM 17441</strain>
    </source>
</reference>
<protein>
    <recommendedName>
        <fullName evidence="5">Lipoprotein</fullName>
    </recommendedName>
</protein>
<feature type="region of interest" description="Disordered" evidence="1">
    <location>
        <begin position="35"/>
        <end position="57"/>
    </location>
</feature>
<feature type="signal peptide" evidence="2">
    <location>
        <begin position="1"/>
        <end position="27"/>
    </location>
</feature>
<feature type="chain" id="PRO_5047520963" description="Lipoprotein" evidence="2">
    <location>
        <begin position="28"/>
        <end position="202"/>
    </location>
</feature>
<evidence type="ECO:0000256" key="2">
    <source>
        <dbReference type="SAM" id="SignalP"/>
    </source>
</evidence>
<comment type="caution">
    <text evidence="3">The sequence shown here is derived from an EMBL/GenBank/DDBJ whole genome shotgun (WGS) entry which is preliminary data.</text>
</comment>
<evidence type="ECO:0000256" key="1">
    <source>
        <dbReference type="SAM" id="MobiDB-lite"/>
    </source>
</evidence>
<sequence length="202" mass="21507">MEEIMRFRTGLAAALLLVLPLAGCARGGDGNDGVATASTAKPNASASASNAPRNPKDDQEAFLKYAQCMRDHGIPMDDPNMEGGGISMTIPEGTDRTKVDAANEACKQYMPNGGQPQKLDPAEQEKLRKFAQCMREHGIDNFPDPQEDGGMMIDGDKLGIDPQSQQFKDAENACDQYRPKPPGGGDGGPQTQQHTEKGGDSA</sequence>
<evidence type="ECO:0000313" key="4">
    <source>
        <dbReference type="Proteomes" id="UP001500620"/>
    </source>
</evidence>
<feature type="compositionally biased region" description="Low complexity" evidence="1">
    <location>
        <begin position="35"/>
        <end position="52"/>
    </location>
</feature>
<name>A0ABP8DLS9_9ACTN</name>
<gene>
    <name evidence="3" type="ORF">GCM10022255_082540</name>
</gene>
<evidence type="ECO:0008006" key="5">
    <source>
        <dbReference type="Google" id="ProtNLM"/>
    </source>
</evidence>
<keyword evidence="2" id="KW-0732">Signal</keyword>
<dbReference type="Proteomes" id="UP001500620">
    <property type="component" value="Unassembled WGS sequence"/>
</dbReference>
<proteinExistence type="predicted"/>